<dbReference type="AlphaFoldDB" id="A0A0W1AXX6"/>
<evidence type="ECO:0008006" key="3">
    <source>
        <dbReference type="Google" id="ProtNLM"/>
    </source>
</evidence>
<dbReference type="RefSeq" id="WP_060624006.1">
    <property type="nucleotide sequence ID" value="NZ_LCZJ02000023.1"/>
</dbReference>
<evidence type="ECO:0000313" key="1">
    <source>
        <dbReference type="EMBL" id="KTD86100.1"/>
    </source>
</evidence>
<gene>
    <name evidence="1" type="ORF">UQ64_16670</name>
</gene>
<reference evidence="1 2" key="1">
    <citation type="journal article" date="2015" name="Int. Biodeterior. Biodegradation">
        <title>Physiological and genetic screening methods for the isolation of methyl tert-butyl ether-degrading bacteria for bioremediation purposes.</title>
        <authorList>
            <person name="Guisado I.M."/>
            <person name="Purswani J."/>
            <person name="Gonzalez Lopez J."/>
            <person name="Pozo C."/>
        </authorList>
    </citation>
    <scope>NUCLEOTIDE SEQUENCE [LARGE SCALE GENOMIC DNA]</scope>
    <source>
        <strain evidence="1 2">SH7</strain>
    </source>
</reference>
<proteinExistence type="predicted"/>
<dbReference type="Proteomes" id="UP000054709">
    <property type="component" value="Unassembled WGS sequence"/>
</dbReference>
<dbReference type="InterPro" id="IPR012550">
    <property type="entry name" value="DUF1706"/>
</dbReference>
<dbReference type="OrthoDB" id="9786621at2"/>
<dbReference type="PIRSF" id="PIRSF031551">
    <property type="entry name" value="DUF1706"/>
    <property type="match status" value="1"/>
</dbReference>
<dbReference type="Pfam" id="PF08020">
    <property type="entry name" value="DUF1706"/>
    <property type="match status" value="1"/>
</dbReference>
<dbReference type="InterPro" id="IPR034660">
    <property type="entry name" value="DinB/YfiT-like"/>
</dbReference>
<dbReference type="EMBL" id="LCZJ02000023">
    <property type="protein sequence ID" value="KTD86100.1"/>
    <property type="molecule type" value="Genomic_DNA"/>
</dbReference>
<organism evidence="1 2">
    <name type="scientific">Paenibacillus etheri</name>
    <dbReference type="NCBI Taxonomy" id="1306852"/>
    <lineage>
        <taxon>Bacteria</taxon>
        <taxon>Bacillati</taxon>
        <taxon>Bacillota</taxon>
        <taxon>Bacilli</taxon>
        <taxon>Bacillales</taxon>
        <taxon>Paenibacillaceae</taxon>
        <taxon>Paenibacillus</taxon>
    </lineage>
</organism>
<comment type="caution">
    <text evidence="1">The sequence shown here is derived from an EMBL/GenBank/DDBJ whole genome shotgun (WGS) entry which is preliminary data.</text>
</comment>
<name>A0A0W1AXX6_9BACL</name>
<sequence length="175" mass="20778">MSTHDYLSKEELKNAIHIAYLSLDHEFDYIDESQKDIRLEGVDRTPAENLAYQLGWLNLVMKWDRDEKAGGTVITPSPDYKWNQLGGLYQSYYHTYAAYSLDELRSLLKETEQQWQDWIDSLSDEELFTQGVRKWTGNNPRWPMVKWIHINSVAPFKTFRSKIRKWKKLNRISST</sequence>
<accession>A0A0W1AXX6</accession>
<dbReference type="PANTHER" id="PTHR40658">
    <property type="match status" value="1"/>
</dbReference>
<evidence type="ECO:0000313" key="2">
    <source>
        <dbReference type="Proteomes" id="UP000054709"/>
    </source>
</evidence>
<protein>
    <recommendedName>
        <fullName evidence="3">Cytoplasmic protein</fullName>
    </recommendedName>
</protein>
<keyword evidence="2" id="KW-1185">Reference proteome</keyword>
<dbReference type="Gene3D" id="1.20.120.450">
    <property type="entry name" value="dinb family like domain"/>
    <property type="match status" value="1"/>
</dbReference>
<dbReference type="PANTHER" id="PTHR40658:SF3">
    <property type="entry name" value="CLBS_DFSB FAMILY FOUR-HELIX BUNDLE PROTEIN"/>
    <property type="match status" value="1"/>
</dbReference>